<dbReference type="InterPro" id="IPR011989">
    <property type="entry name" value="ARM-like"/>
</dbReference>
<sequence>MKQLLSQLKTFDGKHAEPLERLAADTPATKANIQKLLALAEHEQESIRVGATWVLKRWADDGQEYEPAVVAMLIERLRDEDTWAAKLHLLQMLVECDLPKASCRSLATRAKNLAASENKFLRAWATSVAVQVAEQHAAYRPTACKLVEKARSDSAASVKARVRQLEKKHAWLRESA</sequence>
<dbReference type="KEGG" id="amuc:Pan181_13670"/>
<evidence type="ECO:0008006" key="3">
    <source>
        <dbReference type="Google" id="ProtNLM"/>
    </source>
</evidence>
<dbReference type="RefSeq" id="WP_145246068.1">
    <property type="nucleotide sequence ID" value="NZ_CP036278.1"/>
</dbReference>
<dbReference type="Proteomes" id="UP000315750">
    <property type="component" value="Chromosome"/>
</dbReference>
<dbReference type="Gene3D" id="1.25.10.10">
    <property type="entry name" value="Leucine-rich Repeat Variant"/>
    <property type="match status" value="1"/>
</dbReference>
<gene>
    <name evidence="1" type="ORF">Pan181_13670</name>
</gene>
<dbReference type="EMBL" id="CP036278">
    <property type="protein sequence ID" value="QDU55181.1"/>
    <property type="molecule type" value="Genomic_DNA"/>
</dbReference>
<keyword evidence="2" id="KW-1185">Reference proteome</keyword>
<organism evidence="1 2">
    <name type="scientific">Aeoliella mucimassa</name>
    <dbReference type="NCBI Taxonomy" id="2527972"/>
    <lineage>
        <taxon>Bacteria</taxon>
        <taxon>Pseudomonadati</taxon>
        <taxon>Planctomycetota</taxon>
        <taxon>Planctomycetia</taxon>
        <taxon>Pirellulales</taxon>
        <taxon>Lacipirellulaceae</taxon>
        <taxon>Aeoliella</taxon>
    </lineage>
</organism>
<reference evidence="1 2" key="1">
    <citation type="submission" date="2019-02" db="EMBL/GenBank/DDBJ databases">
        <title>Deep-cultivation of Planctomycetes and their phenomic and genomic characterization uncovers novel biology.</title>
        <authorList>
            <person name="Wiegand S."/>
            <person name="Jogler M."/>
            <person name="Boedeker C."/>
            <person name="Pinto D."/>
            <person name="Vollmers J."/>
            <person name="Rivas-Marin E."/>
            <person name="Kohn T."/>
            <person name="Peeters S.H."/>
            <person name="Heuer A."/>
            <person name="Rast P."/>
            <person name="Oberbeckmann S."/>
            <person name="Bunk B."/>
            <person name="Jeske O."/>
            <person name="Meyerdierks A."/>
            <person name="Storesund J.E."/>
            <person name="Kallscheuer N."/>
            <person name="Luecker S."/>
            <person name="Lage O.M."/>
            <person name="Pohl T."/>
            <person name="Merkel B.J."/>
            <person name="Hornburger P."/>
            <person name="Mueller R.-W."/>
            <person name="Bruemmer F."/>
            <person name="Labrenz M."/>
            <person name="Spormann A.M."/>
            <person name="Op den Camp H."/>
            <person name="Overmann J."/>
            <person name="Amann R."/>
            <person name="Jetten M.S.M."/>
            <person name="Mascher T."/>
            <person name="Medema M.H."/>
            <person name="Devos D.P."/>
            <person name="Kaster A.-K."/>
            <person name="Ovreas L."/>
            <person name="Rohde M."/>
            <person name="Galperin M.Y."/>
            <person name="Jogler C."/>
        </authorList>
    </citation>
    <scope>NUCLEOTIDE SEQUENCE [LARGE SCALE GENOMIC DNA]</scope>
    <source>
        <strain evidence="1 2">Pan181</strain>
    </source>
</reference>
<protein>
    <recommendedName>
        <fullName evidence="3">HEAT repeat domain-containing protein</fullName>
    </recommendedName>
</protein>
<name>A0A518AKC3_9BACT</name>
<dbReference type="AlphaFoldDB" id="A0A518AKC3"/>
<accession>A0A518AKC3</accession>
<dbReference type="InterPro" id="IPR016024">
    <property type="entry name" value="ARM-type_fold"/>
</dbReference>
<dbReference type="SUPFAM" id="SSF48371">
    <property type="entry name" value="ARM repeat"/>
    <property type="match status" value="1"/>
</dbReference>
<proteinExistence type="predicted"/>
<evidence type="ECO:0000313" key="2">
    <source>
        <dbReference type="Proteomes" id="UP000315750"/>
    </source>
</evidence>
<evidence type="ECO:0000313" key="1">
    <source>
        <dbReference type="EMBL" id="QDU55181.1"/>
    </source>
</evidence>
<dbReference type="OrthoDB" id="7860049at2"/>